<evidence type="ECO:0000313" key="2">
    <source>
        <dbReference type="Proteomes" id="UP000465306"/>
    </source>
</evidence>
<name>A0ABQ1BW83_9MYCO</name>
<accession>A0ABQ1BW83</accession>
<evidence type="ECO:0008006" key="3">
    <source>
        <dbReference type="Google" id="ProtNLM"/>
    </source>
</evidence>
<proteinExistence type="predicted"/>
<dbReference type="Proteomes" id="UP000465306">
    <property type="component" value="Unassembled WGS sequence"/>
</dbReference>
<gene>
    <name evidence="1" type="ORF">MKUB_54600</name>
</gene>
<evidence type="ECO:0000313" key="1">
    <source>
        <dbReference type="EMBL" id="GFG67970.1"/>
    </source>
</evidence>
<protein>
    <recommendedName>
        <fullName evidence="3">DDE-type integrase/transposase/recombinase</fullName>
    </recommendedName>
</protein>
<sequence length="93" mass="10548">MVIWSVEISPPVRQISYKWPTLTNTRIGEGKLYLSAIKDEFSNRIAGYNIDSRTKYCRKAGVFYQRQNRLPVWSASEPGAHPMAGSDRDIAVS</sequence>
<organism evidence="1 2">
    <name type="scientific">Mycobacterium kubicae</name>
    <dbReference type="NCBI Taxonomy" id="120959"/>
    <lineage>
        <taxon>Bacteria</taxon>
        <taxon>Bacillati</taxon>
        <taxon>Actinomycetota</taxon>
        <taxon>Actinomycetes</taxon>
        <taxon>Mycobacteriales</taxon>
        <taxon>Mycobacteriaceae</taxon>
        <taxon>Mycobacterium</taxon>
        <taxon>Mycobacterium simiae complex</taxon>
    </lineage>
</organism>
<keyword evidence="2" id="KW-1185">Reference proteome</keyword>
<comment type="caution">
    <text evidence="1">The sequence shown here is derived from an EMBL/GenBank/DDBJ whole genome shotgun (WGS) entry which is preliminary data.</text>
</comment>
<dbReference type="EMBL" id="BLKU01000005">
    <property type="protein sequence ID" value="GFG67970.1"/>
    <property type="molecule type" value="Genomic_DNA"/>
</dbReference>
<reference evidence="1 2" key="1">
    <citation type="journal article" date="2019" name="Emerg. Microbes Infect.">
        <title>Comprehensive subspecies identification of 175 nontuberculous mycobacteria species based on 7547 genomic profiles.</title>
        <authorList>
            <person name="Matsumoto Y."/>
            <person name="Kinjo T."/>
            <person name="Motooka D."/>
            <person name="Nabeya D."/>
            <person name="Jung N."/>
            <person name="Uechi K."/>
            <person name="Horii T."/>
            <person name="Iida T."/>
            <person name="Fujita J."/>
            <person name="Nakamura S."/>
        </authorList>
    </citation>
    <scope>NUCLEOTIDE SEQUENCE [LARGE SCALE GENOMIC DNA]</scope>
    <source>
        <strain evidence="1 2">JCM 13573</strain>
    </source>
</reference>
<dbReference type="RefSeq" id="WP_249026177.1">
    <property type="nucleotide sequence ID" value="NZ_JACKSR010000120.1"/>
</dbReference>